<dbReference type="Pfam" id="PF13516">
    <property type="entry name" value="LRR_6"/>
    <property type="match status" value="4"/>
</dbReference>
<evidence type="ECO:0000313" key="8">
    <source>
        <dbReference type="Proteomes" id="UP001295444"/>
    </source>
</evidence>
<reference evidence="7" key="1">
    <citation type="submission" date="2022-03" db="EMBL/GenBank/DDBJ databases">
        <authorList>
            <person name="Alioto T."/>
            <person name="Alioto T."/>
            <person name="Gomez Garrido J."/>
        </authorList>
    </citation>
    <scope>NUCLEOTIDE SEQUENCE</scope>
</reference>
<keyword evidence="4" id="KW-0206">Cytoskeleton</keyword>
<dbReference type="SMART" id="SM00368">
    <property type="entry name" value="LRR_RI"/>
    <property type="match status" value="5"/>
</dbReference>
<dbReference type="Proteomes" id="UP001295444">
    <property type="component" value="Chromosome 05"/>
</dbReference>
<dbReference type="PANTHER" id="PTHR23170">
    <property type="entry name" value="NY-REN-58 ANTIGEN"/>
    <property type="match status" value="1"/>
</dbReference>
<feature type="region of interest" description="Disordered" evidence="6">
    <location>
        <begin position="338"/>
        <end position="364"/>
    </location>
</feature>
<dbReference type="SUPFAM" id="SSF52047">
    <property type="entry name" value="RNI-like"/>
    <property type="match status" value="1"/>
</dbReference>
<dbReference type="Gene3D" id="3.80.10.10">
    <property type="entry name" value="Ribonuclease Inhibitor"/>
    <property type="match status" value="2"/>
</dbReference>
<keyword evidence="3 5" id="KW-0175">Coiled coil</keyword>
<evidence type="ECO:0000256" key="3">
    <source>
        <dbReference type="ARBA" id="ARBA00023054"/>
    </source>
</evidence>
<comment type="subcellular location">
    <subcellularLocation>
        <location evidence="1">Cytoplasm</location>
        <location evidence="1">Cytoskeleton</location>
        <location evidence="1">Microtubule organizing center</location>
        <location evidence="1">Centrosome</location>
    </subcellularLocation>
</comment>
<evidence type="ECO:0000313" key="7">
    <source>
        <dbReference type="EMBL" id="CAH2291815.1"/>
    </source>
</evidence>
<feature type="compositionally biased region" description="Polar residues" evidence="6">
    <location>
        <begin position="338"/>
        <end position="348"/>
    </location>
</feature>
<evidence type="ECO:0000256" key="2">
    <source>
        <dbReference type="ARBA" id="ARBA00022490"/>
    </source>
</evidence>
<organism evidence="7 8">
    <name type="scientific">Pelobates cultripes</name>
    <name type="common">Western spadefoot toad</name>
    <dbReference type="NCBI Taxonomy" id="61616"/>
    <lineage>
        <taxon>Eukaryota</taxon>
        <taxon>Metazoa</taxon>
        <taxon>Chordata</taxon>
        <taxon>Craniata</taxon>
        <taxon>Vertebrata</taxon>
        <taxon>Euteleostomi</taxon>
        <taxon>Amphibia</taxon>
        <taxon>Batrachia</taxon>
        <taxon>Anura</taxon>
        <taxon>Pelobatoidea</taxon>
        <taxon>Pelobatidae</taxon>
        <taxon>Pelobates</taxon>
    </lineage>
</organism>
<evidence type="ECO:0000256" key="5">
    <source>
        <dbReference type="SAM" id="Coils"/>
    </source>
</evidence>
<feature type="coiled-coil region" evidence="5">
    <location>
        <begin position="243"/>
        <end position="281"/>
    </location>
</feature>
<dbReference type="InterPro" id="IPR052116">
    <property type="entry name" value="Centro_Cilium_Assembly"/>
</dbReference>
<evidence type="ECO:0000256" key="6">
    <source>
        <dbReference type="SAM" id="MobiDB-lite"/>
    </source>
</evidence>
<keyword evidence="8" id="KW-1185">Reference proteome</keyword>
<proteinExistence type="predicted"/>
<dbReference type="PANTHER" id="PTHR23170:SF3">
    <property type="entry name" value="LEUCINE-RICH REPEAT-CONTAINING PROTEIN 45"/>
    <property type="match status" value="1"/>
</dbReference>
<dbReference type="GO" id="GO:0005886">
    <property type="term" value="C:plasma membrane"/>
    <property type="evidence" value="ECO:0007669"/>
    <property type="project" value="TreeGrafter"/>
</dbReference>
<evidence type="ECO:0000256" key="4">
    <source>
        <dbReference type="ARBA" id="ARBA00023212"/>
    </source>
</evidence>
<sequence length="675" mass="77466">MGTPEMDELQRSYVRLCHERGSEPQEAVLRQLEGARETAGGGRLDLSTQSLSMDSCEVLGILLQNDVTFTHVTLNDCMLSEEGSKLLLHGLRSNSVIKHLDLKGNNLRAEGAEVLGKFLRHNSSLISLTLEWNNLGMLDDAFSMFCDGLSFNQTLKKLDLRNNQINHTGAEELSMALKHNFTLQELDLRWNNMGLLGGRAMLSCMETNRNLLKLELSGNNIPSDILKAIEQTVEHNQERQTLKRDTVNQRQILTKEVQSLKQEKNKQFLNLMDTIDQQKEEMNRSNSRTTTLRLGKLQEALEDRKSVVNSLKSKLQMTEANLALSQQKAQDLEKLLSHTKQTGTSMREQQAKELRKEKEESASREAKLRQELASVHDKNLYYRSKVDELERRCKAQQQQLFDLKQELTDTGAELKIRAMQAEELLEAEKKRFRQSRDDAVVLHQKEVDHVARLLEDSEKATQERMQRLEVTKLGLEEELNRLKVTLANERIHAAEEIQKVRSATQLEEQQHSAVLQDKLRTLAQSRDQAQNQVLQQQQQTGELQAQNSQLGLEIECLKRRIDGFNQELAKKEQQKLAEVTKVRIELQEQIGHLEAELVAQEGLKEKISTLERQLKVQSNSQREMMLDKDGEIASLVEKLRMKEAEILRMREEDAQRASLLQNAILSYIHRSPLNK</sequence>
<name>A0AAD1W4P7_PELCU</name>
<evidence type="ECO:0000256" key="1">
    <source>
        <dbReference type="ARBA" id="ARBA00004300"/>
    </source>
</evidence>
<dbReference type="InterPro" id="IPR032675">
    <property type="entry name" value="LRR_dom_sf"/>
</dbReference>
<dbReference type="GO" id="GO:0005813">
    <property type="term" value="C:centrosome"/>
    <property type="evidence" value="ECO:0007669"/>
    <property type="project" value="UniProtKB-SubCell"/>
</dbReference>
<feature type="compositionally biased region" description="Basic and acidic residues" evidence="6">
    <location>
        <begin position="349"/>
        <end position="364"/>
    </location>
</feature>
<dbReference type="AlphaFoldDB" id="A0AAD1W4P7"/>
<gene>
    <name evidence="7" type="ORF">PECUL_23A040172</name>
</gene>
<dbReference type="EMBL" id="OW240916">
    <property type="protein sequence ID" value="CAH2291815.1"/>
    <property type="molecule type" value="Genomic_DNA"/>
</dbReference>
<keyword evidence="2" id="KW-0963">Cytoplasm</keyword>
<feature type="coiled-coil region" evidence="5">
    <location>
        <begin position="512"/>
        <end position="652"/>
    </location>
</feature>
<accession>A0AAD1W4P7</accession>
<protein>
    <submittedName>
        <fullName evidence="7">Leucine-rich repeat-containing 45</fullName>
    </submittedName>
</protein>
<dbReference type="InterPro" id="IPR001611">
    <property type="entry name" value="Leu-rich_rpt"/>
</dbReference>